<proteinExistence type="predicted"/>
<organism evidence="2">
    <name type="scientific">Graphocephala atropunctata</name>
    <dbReference type="NCBI Taxonomy" id="36148"/>
    <lineage>
        <taxon>Eukaryota</taxon>
        <taxon>Metazoa</taxon>
        <taxon>Ecdysozoa</taxon>
        <taxon>Arthropoda</taxon>
        <taxon>Hexapoda</taxon>
        <taxon>Insecta</taxon>
        <taxon>Pterygota</taxon>
        <taxon>Neoptera</taxon>
        <taxon>Paraneoptera</taxon>
        <taxon>Hemiptera</taxon>
        <taxon>Auchenorrhyncha</taxon>
        <taxon>Membracoidea</taxon>
        <taxon>Cicadellidae</taxon>
        <taxon>Cicadellinae</taxon>
        <taxon>Cicadellini</taxon>
        <taxon>Graphocephala</taxon>
    </lineage>
</organism>
<evidence type="ECO:0000313" key="2">
    <source>
        <dbReference type="EMBL" id="JAT33980.1"/>
    </source>
</evidence>
<reference evidence="2" key="1">
    <citation type="submission" date="2015-11" db="EMBL/GenBank/DDBJ databases">
        <title>De novo transcriptome assembly of four potential Pierce s Disease insect vectors from Arizona vineyards.</title>
        <authorList>
            <person name="Tassone E.E."/>
        </authorList>
    </citation>
    <scope>NUCLEOTIDE SEQUENCE</scope>
</reference>
<gene>
    <name evidence="2" type="ORF">g.12126</name>
</gene>
<dbReference type="AlphaFoldDB" id="A0A1B6MDI7"/>
<feature type="non-terminal residue" evidence="2">
    <location>
        <position position="1"/>
    </location>
</feature>
<feature type="compositionally biased region" description="Basic residues" evidence="1">
    <location>
        <begin position="280"/>
        <end position="298"/>
    </location>
</feature>
<accession>A0A1B6MDI7</accession>
<dbReference type="EMBL" id="GEBQ01005997">
    <property type="protein sequence ID" value="JAT33980.1"/>
    <property type="molecule type" value="Transcribed_RNA"/>
</dbReference>
<evidence type="ECO:0000256" key="1">
    <source>
        <dbReference type="SAM" id="MobiDB-lite"/>
    </source>
</evidence>
<protein>
    <submittedName>
        <fullName evidence="2">Uncharacterized protein</fullName>
    </submittedName>
</protein>
<name>A0A1B6MDI7_9HEMI</name>
<sequence length="322" mass="35406">FFKAITYLSTFVHVANFLDILSTEILSLPKFYTSCLRNYCWLSVSGEGVCGVVHHTSVVISHSLVVCLFFLSFLKIILSSSLDVLVVDGDMLVAFPAVLLVQESDGVHHLVHDSAFLGETAGTLQVKLLATPDAPHRRPAARVAVGYVDVVPLRPRPRHKLDTSQLAVLPDGVVDHSTITLAEVGADLVGDDTLRPVSGGCPESVPSIRVSGRYQQVPLGVLSQLFRVEVHLWTPLGHSIPRFCLWSAEQRLSDLQELCSQALVSLGVVIGLDEVLKERKSRHRRQHDTRKHDKHSHRSQQSQLQIGPCLYVSSAVGQLIAR</sequence>
<feature type="region of interest" description="Disordered" evidence="1">
    <location>
        <begin position="280"/>
        <end position="304"/>
    </location>
</feature>